<dbReference type="Pfam" id="PF07589">
    <property type="entry name" value="PEP-CTERM"/>
    <property type="match status" value="1"/>
</dbReference>
<dbReference type="EMBL" id="JAENIG010000002">
    <property type="protein sequence ID" value="MBK1853941.1"/>
    <property type="molecule type" value="Genomic_DNA"/>
</dbReference>
<proteinExistence type="predicted"/>
<organism evidence="3 4">
    <name type="scientific">Oceaniferula flava</name>
    <dbReference type="NCBI Taxonomy" id="2800421"/>
    <lineage>
        <taxon>Bacteria</taxon>
        <taxon>Pseudomonadati</taxon>
        <taxon>Verrucomicrobiota</taxon>
        <taxon>Verrucomicrobiia</taxon>
        <taxon>Verrucomicrobiales</taxon>
        <taxon>Verrucomicrobiaceae</taxon>
        <taxon>Oceaniferula</taxon>
    </lineage>
</organism>
<feature type="signal peptide" evidence="1">
    <location>
        <begin position="1"/>
        <end position="22"/>
    </location>
</feature>
<keyword evidence="1" id="KW-0732">Signal</keyword>
<dbReference type="NCBIfam" id="TIGR02595">
    <property type="entry name" value="PEP_CTERM"/>
    <property type="match status" value="1"/>
</dbReference>
<gene>
    <name evidence="3" type="ORF">JIN83_03145</name>
</gene>
<feature type="domain" description="Ice-binding protein C-terminal" evidence="2">
    <location>
        <begin position="241"/>
        <end position="263"/>
    </location>
</feature>
<evidence type="ECO:0000313" key="4">
    <source>
        <dbReference type="Proteomes" id="UP000634206"/>
    </source>
</evidence>
<dbReference type="InterPro" id="IPR013424">
    <property type="entry name" value="Ice-binding_C"/>
</dbReference>
<evidence type="ECO:0000313" key="3">
    <source>
        <dbReference type="EMBL" id="MBK1853941.1"/>
    </source>
</evidence>
<feature type="chain" id="PRO_5042100234" evidence="1">
    <location>
        <begin position="23"/>
        <end position="264"/>
    </location>
</feature>
<dbReference type="Proteomes" id="UP000634206">
    <property type="component" value="Unassembled WGS sequence"/>
</dbReference>
<accession>A0AAE2SCU8</accession>
<keyword evidence="4" id="KW-1185">Reference proteome</keyword>
<reference evidence="3" key="1">
    <citation type="submission" date="2021-01" db="EMBL/GenBank/DDBJ databases">
        <title>Modified the classification status of verrucomicrobia.</title>
        <authorList>
            <person name="Feng X."/>
        </authorList>
    </citation>
    <scope>NUCLEOTIDE SEQUENCE</scope>
    <source>
        <strain evidence="3">5K15</strain>
    </source>
</reference>
<dbReference type="AlphaFoldDB" id="A0AAE2SCU8"/>
<name>A0AAE2SCU8_9BACT</name>
<evidence type="ECO:0000259" key="2">
    <source>
        <dbReference type="Pfam" id="PF07589"/>
    </source>
</evidence>
<comment type="caution">
    <text evidence="3">The sequence shown here is derived from an EMBL/GenBank/DDBJ whole genome shotgun (WGS) entry which is preliminary data.</text>
</comment>
<evidence type="ECO:0000256" key="1">
    <source>
        <dbReference type="SAM" id="SignalP"/>
    </source>
</evidence>
<dbReference type="RefSeq" id="WP_309488549.1">
    <property type="nucleotide sequence ID" value="NZ_JAENIG010000002.1"/>
</dbReference>
<sequence>MKTHTLLSVSLLSVAISASSQAALLLQYDSGSNPPQNNSGVGHLVTYNVDAAFISSPLSHIGNDGTSVQGVGSVASYPGATPPDATTVNGGTPTQTNTTTVGAQGGLTFSDVTFEINPNGGLTGTTADSLAGGNFIFFTFTAAQAFNLTELSAISDPNNGTGRHGAQTAGAFVSVNGGTFNQFGSDFSLLNNAPRTNVFTDTLFIDAADTVEVRLAFTEEEFSNGFQAATRIGSISVNGDPIPEPSSAALLGLGGLALILRRRK</sequence>
<protein>
    <submittedName>
        <fullName evidence="3">PEP-CTERM sorting domain-containing protein</fullName>
    </submittedName>
</protein>